<dbReference type="AlphaFoldDB" id="A0A9P1N4L0"/>
<dbReference type="EMBL" id="CANHGI010000004">
    <property type="protein sequence ID" value="CAI5447761.1"/>
    <property type="molecule type" value="Genomic_DNA"/>
</dbReference>
<reference evidence="1" key="1">
    <citation type="submission" date="2022-11" db="EMBL/GenBank/DDBJ databases">
        <authorList>
            <person name="Kikuchi T."/>
        </authorList>
    </citation>
    <scope>NUCLEOTIDE SEQUENCE</scope>
    <source>
        <strain evidence="1">PS1010</strain>
    </source>
</reference>
<sequence length="195" mass="22964">MTNYDELQTIYDNNIEYISKIPVTGIEIWIREEWHDIKKYWASYYGGLDPRECLHIPTKIDEKWSLKDFASVDKWYTFEMNNAELMDICHKRKDVNRIAQDAGWITVQHNISHMIIGSERVETKIHFKIYTDNETADYRITRIERLCLVHSGYPPCTKSASCVIGVIEDDPPRDAFEEKNQDNAGAIKHPFCFRK</sequence>
<comment type="caution">
    <text evidence="1">The sequence shown here is derived from an EMBL/GenBank/DDBJ whole genome shotgun (WGS) entry which is preliminary data.</text>
</comment>
<keyword evidence="2" id="KW-1185">Reference proteome</keyword>
<evidence type="ECO:0000313" key="2">
    <source>
        <dbReference type="Proteomes" id="UP001152747"/>
    </source>
</evidence>
<accession>A0A9P1N4L0</accession>
<gene>
    <name evidence="1" type="ORF">CAMP_LOCUS10398</name>
</gene>
<name>A0A9P1N4L0_9PELO</name>
<evidence type="ECO:0000313" key="1">
    <source>
        <dbReference type="EMBL" id="CAI5447761.1"/>
    </source>
</evidence>
<proteinExistence type="predicted"/>
<organism evidence="1 2">
    <name type="scientific">Caenorhabditis angaria</name>
    <dbReference type="NCBI Taxonomy" id="860376"/>
    <lineage>
        <taxon>Eukaryota</taxon>
        <taxon>Metazoa</taxon>
        <taxon>Ecdysozoa</taxon>
        <taxon>Nematoda</taxon>
        <taxon>Chromadorea</taxon>
        <taxon>Rhabditida</taxon>
        <taxon>Rhabditina</taxon>
        <taxon>Rhabditomorpha</taxon>
        <taxon>Rhabditoidea</taxon>
        <taxon>Rhabditidae</taxon>
        <taxon>Peloderinae</taxon>
        <taxon>Caenorhabditis</taxon>
    </lineage>
</organism>
<protein>
    <submittedName>
        <fullName evidence="1">Uncharacterized protein</fullName>
    </submittedName>
</protein>
<dbReference type="Proteomes" id="UP001152747">
    <property type="component" value="Unassembled WGS sequence"/>
</dbReference>